<dbReference type="InterPro" id="IPR043502">
    <property type="entry name" value="DNA/RNA_pol_sf"/>
</dbReference>
<protein>
    <recommendedName>
        <fullName evidence="1">Reverse transcriptase domain-containing protein</fullName>
    </recommendedName>
</protein>
<sequence>MVNGDFAKLTRKHGIKISAGFACTVEEIGLAVGEKVGHGSIKSLARMNSAVVIFLDQVEKVNCVIETGITRKGEFSSLRQWWDHGKTEIRLLCQQHTLNVTQDIIRSMKDLESDIVELETISETTGDRGYIEILKEKKMALANLLDVKVQGALVRSRFLNTNEMDAPTSFFFGLEKKNGQRRVIHSLLSGTGQEITEPSQIRRRAVSFYSTLYTSEYEEGETLSEGFCNGLPQVSEEANSQLEGPLTIQELQTALQGMQGRRAPGIDGLSVEFYKAYWDVLSHDLLDVFNESLASGSMPVSCRRAMITLLPKKGNLQDIKNWRPVSLLCVDYKILSKALATRLGKAVEQVIHRDQTYCVPGRSMVDNVHLIRDVLEVSSSLDINTGLISLDQEKAFDRVEHSFLWKVMENFGFSAGFIAKIKVLYNKIESVLKFNARLDVSSSETPGLTVALCRSKTLCLQQLVDAVGPELSDAQALGSLLGLHSVRVAQRILQLWSQSLCPEEKRLLRSYGQGGARPDPADPFPEIYLSPGLGELTGPLLQGQRIAEEDMRDNVIKYNDEGSGEQDTQAYDMSVLRNLYDFPEAKGPEACPPDLCTHPVVVVEDGERGGDGGKHRVRLTMGGHAEEECHLVRDTSPQK</sequence>
<dbReference type="Proteomes" id="UP001148018">
    <property type="component" value="Unassembled WGS sequence"/>
</dbReference>
<gene>
    <name evidence="2" type="ORF">NHX12_030735</name>
</gene>
<reference evidence="2" key="1">
    <citation type="submission" date="2022-07" db="EMBL/GenBank/DDBJ databases">
        <title>Chromosome-level genome of Muraenolepis orangiensis.</title>
        <authorList>
            <person name="Kim J."/>
        </authorList>
    </citation>
    <scope>NUCLEOTIDE SEQUENCE</scope>
    <source>
        <strain evidence="2">KU_S4_2022</strain>
        <tissue evidence="2">Muscle</tissue>
    </source>
</reference>
<evidence type="ECO:0000313" key="2">
    <source>
        <dbReference type="EMBL" id="KAJ3602991.1"/>
    </source>
</evidence>
<dbReference type="InterPro" id="IPR000477">
    <property type="entry name" value="RT_dom"/>
</dbReference>
<feature type="domain" description="Reverse transcriptase" evidence="1">
    <location>
        <begin position="311"/>
        <end position="420"/>
    </location>
</feature>
<dbReference type="Pfam" id="PF00078">
    <property type="entry name" value="RVT_1"/>
    <property type="match status" value="1"/>
</dbReference>
<keyword evidence="3" id="KW-1185">Reference proteome</keyword>
<dbReference type="EMBL" id="JANIIK010000046">
    <property type="protein sequence ID" value="KAJ3602991.1"/>
    <property type="molecule type" value="Genomic_DNA"/>
</dbReference>
<comment type="caution">
    <text evidence="2">The sequence shown here is derived from an EMBL/GenBank/DDBJ whole genome shotgun (WGS) entry which is preliminary data.</text>
</comment>
<organism evidence="2 3">
    <name type="scientific">Muraenolepis orangiensis</name>
    <name type="common">Patagonian moray cod</name>
    <dbReference type="NCBI Taxonomy" id="630683"/>
    <lineage>
        <taxon>Eukaryota</taxon>
        <taxon>Metazoa</taxon>
        <taxon>Chordata</taxon>
        <taxon>Craniata</taxon>
        <taxon>Vertebrata</taxon>
        <taxon>Euteleostomi</taxon>
        <taxon>Actinopterygii</taxon>
        <taxon>Neopterygii</taxon>
        <taxon>Teleostei</taxon>
        <taxon>Neoteleostei</taxon>
        <taxon>Acanthomorphata</taxon>
        <taxon>Zeiogadaria</taxon>
        <taxon>Gadariae</taxon>
        <taxon>Gadiformes</taxon>
        <taxon>Muraenolepidoidei</taxon>
        <taxon>Muraenolepididae</taxon>
        <taxon>Muraenolepis</taxon>
    </lineage>
</organism>
<dbReference type="PANTHER" id="PTHR19446">
    <property type="entry name" value="REVERSE TRANSCRIPTASES"/>
    <property type="match status" value="1"/>
</dbReference>
<evidence type="ECO:0000259" key="1">
    <source>
        <dbReference type="Pfam" id="PF00078"/>
    </source>
</evidence>
<accession>A0A9Q0EA31</accession>
<dbReference type="AlphaFoldDB" id="A0A9Q0EA31"/>
<name>A0A9Q0EA31_9TELE</name>
<dbReference type="OrthoDB" id="913685at2759"/>
<proteinExistence type="predicted"/>
<dbReference type="CDD" id="cd01650">
    <property type="entry name" value="RT_nLTR_like"/>
    <property type="match status" value="1"/>
</dbReference>
<dbReference type="SUPFAM" id="SSF56672">
    <property type="entry name" value="DNA/RNA polymerases"/>
    <property type="match status" value="1"/>
</dbReference>
<evidence type="ECO:0000313" key="3">
    <source>
        <dbReference type="Proteomes" id="UP001148018"/>
    </source>
</evidence>